<comment type="caution">
    <text evidence="1">The sequence shown here is derived from an EMBL/GenBank/DDBJ whole genome shotgun (WGS) entry which is preliminary data.</text>
</comment>
<organism evidence="1 2">
    <name type="scientific">Araneus ventricosus</name>
    <name type="common">Orbweaver spider</name>
    <name type="synonym">Epeira ventricosa</name>
    <dbReference type="NCBI Taxonomy" id="182803"/>
    <lineage>
        <taxon>Eukaryota</taxon>
        <taxon>Metazoa</taxon>
        <taxon>Ecdysozoa</taxon>
        <taxon>Arthropoda</taxon>
        <taxon>Chelicerata</taxon>
        <taxon>Arachnida</taxon>
        <taxon>Araneae</taxon>
        <taxon>Araneomorphae</taxon>
        <taxon>Entelegynae</taxon>
        <taxon>Araneoidea</taxon>
        <taxon>Araneidae</taxon>
        <taxon>Araneus</taxon>
    </lineage>
</organism>
<sequence length="106" mass="11673">MVVLGCVVCQANSCSSFVQQVIQSLVMAVLFFVGHLWDVLMGGSGTHSCVRTYHEPANYLNIITFQLQPYMAFVFPTANGIFQQDNASYHEDQSWSGSGSILMNST</sequence>
<accession>A0A4Y2PH56</accession>
<dbReference type="AlphaFoldDB" id="A0A4Y2PH56"/>
<name>A0A4Y2PH56_ARAVE</name>
<evidence type="ECO:0000313" key="1">
    <source>
        <dbReference type="EMBL" id="GBN50664.1"/>
    </source>
</evidence>
<gene>
    <name evidence="1" type="ORF">AVEN_225030_1</name>
</gene>
<dbReference type="OrthoDB" id="6507355at2759"/>
<dbReference type="EMBL" id="BGPR01011311">
    <property type="protein sequence ID" value="GBN50664.1"/>
    <property type="molecule type" value="Genomic_DNA"/>
</dbReference>
<reference evidence="1 2" key="1">
    <citation type="journal article" date="2019" name="Sci. Rep.">
        <title>Orb-weaving spider Araneus ventricosus genome elucidates the spidroin gene catalogue.</title>
        <authorList>
            <person name="Kono N."/>
            <person name="Nakamura H."/>
            <person name="Ohtoshi R."/>
            <person name="Moran D.A.P."/>
            <person name="Shinohara A."/>
            <person name="Yoshida Y."/>
            <person name="Fujiwara M."/>
            <person name="Mori M."/>
            <person name="Tomita M."/>
            <person name="Arakawa K."/>
        </authorList>
    </citation>
    <scope>NUCLEOTIDE SEQUENCE [LARGE SCALE GENOMIC DNA]</scope>
</reference>
<keyword evidence="2" id="KW-1185">Reference proteome</keyword>
<dbReference type="Proteomes" id="UP000499080">
    <property type="component" value="Unassembled WGS sequence"/>
</dbReference>
<evidence type="ECO:0000313" key="2">
    <source>
        <dbReference type="Proteomes" id="UP000499080"/>
    </source>
</evidence>
<proteinExistence type="predicted"/>
<protein>
    <submittedName>
        <fullName evidence="1">Uncharacterized protein</fullName>
    </submittedName>
</protein>